<dbReference type="GeneID" id="25985525"/>
<feature type="compositionally biased region" description="Low complexity" evidence="1">
    <location>
        <begin position="35"/>
        <end position="46"/>
    </location>
</feature>
<dbReference type="GO" id="GO:0006261">
    <property type="term" value="P:DNA-templated DNA replication"/>
    <property type="evidence" value="ECO:0007669"/>
    <property type="project" value="InterPro"/>
</dbReference>
<organism evidence="2 3">
    <name type="scientific">Trichosporon asahii var. asahii (strain ATCC 90039 / CBS 2479 / JCM 2466 / KCTC 7840 / NBRC 103889/ NCYC 2677 / UAMH 7654)</name>
    <name type="common">Yeast</name>
    <dbReference type="NCBI Taxonomy" id="1186058"/>
    <lineage>
        <taxon>Eukaryota</taxon>
        <taxon>Fungi</taxon>
        <taxon>Dikarya</taxon>
        <taxon>Basidiomycota</taxon>
        <taxon>Agaricomycotina</taxon>
        <taxon>Tremellomycetes</taxon>
        <taxon>Trichosporonales</taxon>
        <taxon>Trichosporonaceae</taxon>
        <taxon>Trichosporon</taxon>
    </lineage>
</organism>
<dbReference type="KEGG" id="tasa:A1Q1_02011"/>
<proteinExistence type="predicted"/>
<dbReference type="InterPro" id="IPR038749">
    <property type="entry name" value="Sld5_GINS_A"/>
</dbReference>
<reference evidence="2 3" key="1">
    <citation type="journal article" date="2012" name="Eukaryot. Cell">
        <title>Draft genome sequence of CBS 2479, the standard type strain of Trichosporon asahii.</title>
        <authorList>
            <person name="Yang R.Y."/>
            <person name="Li H.T."/>
            <person name="Zhu H."/>
            <person name="Zhou G.P."/>
            <person name="Wang M."/>
            <person name="Wang L."/>
        </authorList>
    </citation>
    <scope>NUCLEOTIDE SEQUENCE [LARGE SCALE GENOMIC DNA]</scope>
    <source>
        <strain evidence="3">ATCC 90039 / CBS 2479 / JCM 2466 / KCTC 7840 / NCYC 2677 / UAMH 7654</strain>
    </source>
</reference>
<protein>
    <recommendedName>
        <fullName evidence="4">DNA replication complex GINS protein SLD5</fullName>
    </recommendedName>
</protein>
<dbReference type="AlphaFoldDB" id="J5T347"/>
<sequence length="294" mass="32247">MDWETSSASGPSRSRSGTSGPSFLDRLTGAARSNGGTPAPGYGPPTSDFDAYSTYAGTEAGDVYNGPEVFTQQQLSQSEVEDDLRLLERAWVKERGVADVLQWEGELVDSVLDKVEQQGKMLTLLRADPSTSEEEHFRLVLVQTEMERAKYVVRSYVRVRLHKVSTCGEPSPPTANLQVEKYAKHLLTTSSNLLSGAERQHAERYSTLIDQHFKSSVLDSLPPWLQGTEDTGNDGTSMVPRPDEKALVLVYCNKDCGEIALENGGSAVLAKGTSHIVQWGEVERWVGLGWAEVL</sequence>
<dbReference type="CDD" id="cd11711">
    <property type="entry name" value="GINS_A_Sld5"/>
    <property type="match status" value="1"/>
</dbReference>
<comment type="caution">
    <text evidence="2">The sequence shown here is derived from an EMBL/GenBank/DDBJ whole genome shotgun (WGS) entry which is preliminary data.</text>
</comment>
<evidence type="ECO:0000256" key="1">
    <source>
        <dbReference type="SAM" id="MobiDB-lite"/>
    </source>
</evidence>
<dbReference type="EMBL" id="ALBS01000185">
    <property type="protein sequence ID" value="EJT48916.1"/>
    <property type="molecule type" value="Genomic_DNA"/>
</dbReference>
<dbReference type="Gene3D" id="1.20.58.1030">
    <property type="match status" value="1"/>
</dbReference>
<dbReference type="Proteomes" id="UP000002748">
    <property type="component" value="Unassembled WGS sequence"/>
</dbReference>
<accession>J5T347</accession>
<feature type="compositionally biased region" description="Low complexity" evidence="1">
    <location>
        <begin position="1"/>
        <end position="22"/>
    </location>
</feature>
<dbReference type="GO" id="GO:0000811">
    <property type="term" value="C:GINS complex"/>
    <property type="evidence" value="ECO:0007669"/>
    <property type="project" value="TreeGrafter"/>
</dbReference>
<dbReference type="SUPFAM" id="SSF158573">
    <property type="entry name" value="GINS helical bundle-like"/>
    <property type="match status" value="1"/>
</dbReference>
<dbReference type="GO" id="GO:0000727">
    <property type="term" value="P:double-strand break repair via break-induced replication"/>
    <property type="evidence" value="ECO:0007669"/>
    <property type="project" value="TreeGrafter"/>
</dbReference>
<dbReference type="PANTHER" id="PTHR21206">
    <property type="entry name" value="SLD5 PROTEIN"/>
    <property type="match status" value="1"/>
</dbReference>
<evidence type="ECO:0000313" key="2">
    <source>
        <dbReference type="EMBL" id="EJT48916.1"/>
    </source>
</evidence>
<dbReference type="HOGENOM" id="CLU_071893_2_1_1"/>
<dbReference type="RefSeq" id="XP_014180494.1">
    <property type="nucleotide sequence ID" value="XM_014325019.1"/>
</dbReference>
<dbReference type="InterPro" id="IPR008591">
    <property type="entry name" value="GINS_Sld5"/>
</dbReference>
<gene>
    <name evidence="2" type="ORF">A1Q1_02011</name>
</gene>
<dbReference type="PANTHER" id="PTHR21206:SF0">
    <property type="entry name" value="DNA REPLICATION COMPLEX GINS PROTEIN SLD5"/>
    <property type="match status" value="1"/>
</dbReference>
<evidence type="ECO:0000313" key="3">
    <source>
        <dbReference type="Proteomes" id="UP000002748"/>
    </source>
</evidence>
<feature type="region of interest" description="Disordered" evidence="1">
    <location>
        <begin position="1"/>
        <end position="53"/>
    </location>
</feature>
<name>J5T347_TRIAS</name>
<dbReference type="OrthoDB" id="338231at2759"/>
<evidence type="ECO:0008006" key="4">
    <source>
        <dbReference type="Google" id="ProtNLM"/>
    </source>
</evidence>
<dbReference type="VEuPathDB" id="FungiDB:A1Q1_02011"/>
<dbReference type="InterPro" id="IPR036224">
    <property type="entry name" value="GINS_bundle-like_dom_sf"/>
</dbReference>